<protein>
    <submittedName>
        <fullName evidence="2">DUF1801 domain-containing protein</fullName>
    </submittedName>
</protein>
<reference evidence="2 3" key="1">
    <citation type="submission" date="2024-06" db="EMBL/GenBank/DDBJ databases">
        <authorList>
            <person name="Kaempfer P."/>
            <person name="Viver T."/>
        </authorList>
    </citation>
    <scope>NUCLEOTIDE SEQUENCE [LARGE SCALE GENOMIC DNA]</scope>
    <source>
        <strain evidence="2 3">ST-87</strain>
    </source>
</reference>
<proteinExistence type="predicted"/>
<evidence type="ECO:0000259" key="1">
    <source>
        <dbReference type="Pfam" id="PF08818"/>
    </source>
</evidence>
<keyword evidence="3" id="KW-1185">Reference proteome</keyword>
<dbReference type="InterPro" id="IPR014922">
    <property type="entry name" value="YdhG-like"/>
</dbReference>
<dbReference type="Pfam" id="PF08818">
    <property type="entry name" value="DUF1801"/>
    <property type="match status" value="1"/>
</dbReference>
<accession>A0ABW8XV25</accession>
<sequence length="122" mass="14580">MNDQIQHYFLSKQGVNRDCLLALRSIILHQDPFVTETLKWGMPCYCYKKKIFCYLWTDKKTAEPYLLFAEGKHLYYPELEQGQRSRMKIFRINPHEDLPLQQIEAILQKALDLYKNGIIKIK</sequence>
<dbReference type="EMBL" id="JBELQA010000006">
    <property type="protein sequence ID" value="MFL9831514.1"/>
    <property type="molecule type" value="Genomic_DNA"/>
</dbReference>
<dbReference type="RefSeq" id="WP_408081984.1">
    <property type="nucleotide sequence ID" value="NZ_JBELQA010000006.1"/>
</dbReference>
<comment type="caution">
    <text evidence="2">The sequence shown here is derived from an EMBL/GenBank/DDBJ whole genome shotgun (WGS) entry which is preliminary data.</text>
</comment>
<dbReference type="Gene3D" id="3.90.1150.200">
    <property type="match status" value="1"/>
</dbReference>
<evidence type="ECO:0000313" key="2">
    <source>
        <dbReference type="EMBL" id="MFL9831514.1"/>
    </source>
</evidence>
<feature type="domain" description="YdhG-like" evidence="1">
    <location>
        <begin position="17"/>
        <end position="111"/>
    </location>
</feature>
<dbReference type="SUPFAM" id="SSF159888">
    <property type="entry name" value="YdhG-like"/>
    <property type="match status" value="1"/>
</dbReference>
<organism evidence="2 3">
    <name type="scientific">Flavobacterium plantiphilum</name>
    <dbReference type="NCBI Taxonomy" id="3163297"/>
    <lineage>
        <taxon>Bacteria</taxon>
        <taxon>Pseudomonadati</taxon>
        <taxon>Bacteroidota</taxon>
        <taxon>Flavobacteriia</taxon>
        <taxon>Flavobacteriales</taxon>
        <taxon>Flavobacteriaceae</taxon>
        <taxon>Flavobacterium</taxon>
    </lineage>
</organism>
<dbReference type="Proteomes" id="UP001629260">
    <property type="component" value="Unassembled WGS sequence"/>
</dbReference>
<evidence type="ECO:0000313" key="3">
    <source>
        <dbReference type="Proteomes" id="UP001629260"/>
    </source>
</evidence>
<name>A0ABW8XV25_9FLAO</name>
<gene>
    <name evidence="2" type="ORF">ABS764_11710</name>
</gene>